<feature type="compositionally biased region" description="Basic and acidic residues" evidence="1">
    <location>
        <begin position="276"/>
        <end position="285"/>
    </location>
</feature>
<accession>A0A0D3KZM8</accession>
<name>A0A0D3KZM8_EMIH1</name>
<dbReference type="AlphaFoldDB" id="A0A0D3KZM8"/>
<dbReference type="EnsemblProtists" id="EOD27966">
    <property type="protein sequence ID" value="EOD27966"/>
    <property type="gene ID" value="EMIHUDRAFT_114477"/>
</dbReference>
<dbReference type="KEGG" id="ehx:EMIHUDRAFT_97455"/>
<feature type="region of interest" description="Disordered" evidence="1">
    <location>
        <begin position="83"/>
        <end position="130"/>
    </location>
</feature>
<proteinExistence type="predicted"/>
<protein>
    <submittedName>
        <fullName evidence="2">Uncharacterized protein</fullName>
    </submittedName>
</protein>
<dbReference type="PaxDb" id="2903-EOD27966"/>
<sequence>MAREAHQLRDSLLADHGPMLRGLLSRPSKSSCEKMRLFRERVAGALSTLEAAEESLPALAELQQLREFLDDLARKNEAAKQKAAAAKAAANHQYAPPPAATSSSEAPLPTGGKQSRAEEENASGAAGASSMLSILTKRPRAGSAEEEVASSLASVMYVHGDAREPSAGAVEELLSHVAAWLSRVLPLVRRPEGGIAFERLVELFPLEAARHASLLAAARKQASADAESDPSSSHALLGDEVEEREASDDAGAEPEAADEAAGAGGEAVAAVAGSNESERRRFADERTGRMDLAEYDKYHARRRASGLGTGAFQRWCCGRWGLGGGGGRVSKAFSLLGWLARMRAAEVVEEANRAAHGGALTEVGEGAPLSRERYAAAARAASELGVGRDDNPSGAAARSAVRVGEDDGGAQGGPRPL</sequence>
<feature type="region of interest" description="Disordered" evidence="1">
    <location>
        <begin position="223"/>
        <end position="285"/>
    </location>
</feature>
<feature type="compositionally biased region" description="Low complexity" evidence="1">
    <location>
        <begin position="223"/>
        <end position="235"/>
    </location>
</feature>
<keyword evidence="3" id="KW-1185">Reference proteome</keyword>
<dbReference type="Proteomes" id="UP000013827">
    <property type="component" value="Unassembled WGS sequence"/>
</dbReference>
<evidence type="ECO:0000313" key="3">
    <source>
        <dbReference type="Proteomes" id="UP000013827"/>
    </source>
</evidence>
<dbReference type="RefSeq" id="XP_005780395.1">
    <property type="nucleotide sequence ID" value="XM_005780338.1"/>
</dbReference>
<evidence type="ECO:0000313" key="2">
    <source>
        <dbReference type="EnsemblProtists" id="EOD41213"/>
    </source>
</evidence>
<dbReference type="RefSeq" id="XP_005793642.1">
    <property type="nucleotide sequence ID" value="XM_005793585.1"/>
</dbReference>
<organism evidence="2 3">
    <name type="scientific">Emiliania huxleyi (strain CCMP1516)</name>
    <dbReference type="NCBI Taxonomy" id="280463"/>
    <lineage>
        <taxon>Eukaryota</taxon>
        <taxon>Haptista</taxon>
        <taxon>Haptophyta</taxon>
        <taxon>Prymnesiophyceae</taxon>
        <taxon>Isochrysidales</taxon>
        <taxon>Noelaerhabdaceae</taxon>
        <taxon>Emiliania</taxon>
    </lineage>
</organism>
<reference evidence="2" key="2">
    <citation type="submission" date="2024-10" db="UniProtKB">
        <authorList>
            <consortium name="EnsemblProtists"/>
        </authorList>
    </citation>
    <scope>IDENTIFICATION</scope>
</reference>
<reference evidence="3" key="1">
    <citation type="journal article" date="2013" name="Nature">
        <title>Pan genome of the phytoplankton Emiliania underpins its global distribution.</title>
        <authorList>
            <person name="Read B.A."/>
            <person name="Kegel J."/>
            <person name="Klute M.J."/>
            <person name="Kuo A."/>
            <person name="Lefebvre S.C."/>
            <person name="Maumus F."/>
            <person name="Mayer C."/>
            <person name="Miller J."/>
            <person name="Monier A."/>
            <person name="Salamov A."/>
            <person name="Young J."/>
            <person name="Aguilar M."/>
            <person name="Claverie J.M."/>
            <person name="Frickenhaus S."/>
            <person name="Gonzalez K."/>
            <person name="Herman E.K."/>
            <person name="Lin Y.C."/>
            <person name="Napier J."/>
            <person name="Ogata H."/>
            <person name="Sarno A.F."/>
            <person name="Shmutz J."/>
            <person name="Schroeder D."/>
            <person name="de Vargas C."/>
            <person name="Verret F."/>
            <person name="von Dassow P."/>
            <person name="Valentin K."/>
            <person name="Van de Peer Y."/>
            <person name="Wheeler G."/>
            <person name="Dacks J.B."/>
            <person name="Delwiche C.F."/>
            <person name="Dyhrman S.T."/>
            <person name="Glockner G."/>
            <person name="John U."/>
            <person name="Richards T."/>
            <person name="Worden A.Z."/>
            <person name="Zhang X."/>
            <person name="Grigoriev I.V."/>
            <person name="Allen A.E."/>
            <person name="Bidle K."/>
            <person name="Borodovsky M."/>
            <person name="Bowler C."/>
            <person name="Brownlee C."/>
            <person name="Cock J.M."/>
            <person name="Elias M."/>
            <person name="Gladyshev V.N."/>
            <person name="Groth M."/>
            <person name="Guda C."/>
            <person name="Hadaegh A."/>
            <person name="Iglesias-Rodriguez M.D."/>
            <person name="Jenkins J."/>
            <person name="Jones B.M."/>
            <person name="Lawson T."/>
            <person name="Leese F."/>
            <person name="Lindquist E."/>
            <person name="Lobanov A."/>
            <person name="Lomsadze A."/>
            <person name="Malik S.B."/>
            <person name="Marsh M.E."/>
            <person name="Mackinder L."/>
            <person name="Mock T."/>
            <person name="Mueller-Roeber B."/>
            <person name="Pagarete A."/>
            <person name="Parker M."/>
            <person name="Probert I."/>
            <person name="Quesneville H."/>
            <person name="Raines C."/>
            <person name="Rensing S.A."/>
            <person name="Riano-Pachon D.M."/>
            <person name="Richier S."/>
            <person name="Rokitta S."/>
            <person name="Shiraiwa Y."/>
            <person name="Soanes D.M."/>
            <person name="van der Giezen M."/>
            <person name="Wahlund T.M."/>
            <person name="Williams B."/>
            <person name="Wilson W."/>
            <person name="Wolfe G."/>
            <person name="Wurch L.L."/>
        </authorList>
    </citation>
    <scope>NUCLEOTIDE SEQUENCE</scope>
</reference>
<feature type="region of interest" description="Disordered" evidence="1">
    <location>
        <begin position="381"/>
        <end position="417"/>
    </location>
</feature>
<feature type="compositionally biased region" description="Acidic residues" evidence="1">
    <location>
        <begin position="239"/>
        <end position="258"/>
    </location>
</feature>
<dbReference type="HOGENOM" id="CLU_659602_0_0_1"/>
<feature type="compositionally biased region" description="Low complexity" evidence="1">
    <location>
        <begin position="266"/>
        <end position="275"/>
    </location>
</feature>
<dbReference type="GeneID" id="17273512"/>
<dbReference type="KEGG" id="ehx:EMIHUDRAFT_114477"/>
<dbReference type="GeneID" id="17286483"/>
<evidence type="ECO:0000256" key="1">
    <source>
        <dbReference type="SAM" id="MobiDB-lite"/>
    </source>
</evidence>
<dbReference type="EnsemblProtists" id="EOD41213">
    <property type="protein sequence ID" value="EOD41213"/>
    <property type="gene ID" value="EMIHUDRAFT_97455"/>
</dbReference>